<dbReference type="Pfam" id="PF26099">
    <property type="entry name" value="DUF8034"/>
    <property type="match status" value="1"/>
</dbReference>
<protein>
    <submittedName>
        <fullName evidence="1">Uncharacterized protein</fullName>
    </submittedName>
</protein>
<dbReference type="Proteomes" id="UP000289856">
    <property type="component" value="Chromosome"/>
</dbReference>
<dbReference type="AlphaFoldDB" id="A0A3T1D3M0"/>
<keyword evidence="2" id="KW-1185">Reference proteome</keyword>
<dbReference type="KEGG" id="cohn:KCTCHS21_21150"/>
<name>A0A3T1D3M0_9BACL</name>
<dbReference type="EMBL" id="AP019400">
    <property type="protein sequence ID" value="BBI32716.1"/>
    <property type="molecule type" value="Genomic_DNA"/>
</dbReference>
<reference evidence="1 2" key="1">
    <citation type="submission" date="2019-01" db="EMBL/GenBank/DDBJ databases">
        <title>Complete genome sequence of Cohnella hallensis HS21 isolated from Korean fir (Abies koreana) rhizospheric soil.</title>
        <authorList>
            <person name="Jiang L."/>
            <person name="Kang S.W."/>
            <person name="Kim S."/>
            <person name="Jung J."/>
            <person name="Kim C.Y."/>
            <person name="Kim D.H."/>
            <person name="Kim S.W."/>
            <person name="Lee J."/>
        </authorList>
    </citation>
    <scope>NUCLEOTIDE SEQUENCE [LARGE SCALE GENOMIC DNA]</scope>
    <source>
        <strain evidence="1 2">HS21</strain>
    </source>
</reference>
<accession>A0A3T1D3M0</accession>
<evidence type="ECO:0000313" key="2">
    <source>
        <dbReference type="Proteomes" id="UP000289856"/>
    </source>
</evidence>
<evidence type="ECO:0000313" key="1">
    <source>
        <dbReference type="EMBL" id="BBI32716.1"/>
    </source>
</evidence>
<dbReference type="OrthoDB" id="7936138at2"/>
<dbReference type="InterPro" id="IPR058347">
    <property type="entry name" value="DUF8034"/>
</dbReference>
<sequence length="646" mass="73644">MAWKSSLAGIASVTAQESWTPPQWALMERQLIDTLNQAAKEFVQKYVRPDGTLNWRSDWPGMDGSDDPYEGFMYLALLYAIGGAEELREKALHIWEGITWQWTEYGQIYRDFDAYYDWMHHGEGYLFFYFLGLADPFDLKSVQRAQRFANLYTGDNPEAPNFDSENKLIRSPITGSRGPRHEMSEEDWCTHRGILDNYLAPFEDIPGVDFASGTCAWSDDKVYQDVIRLMNERMAKGDVPLNLNATSLISHAYMYSGDEKLKTWVLNYVQAWADQAAKNGGIIPDNIGLSGEIGQYNDGKWWGGYYGWRWPHGFLTIIEPIVNASMNAVLLSGDLDQLRLARDQLDRNWALGHEDNGRWVTPTKHFDSGWTAYRLPSPLYPIQLWTVSMAEEDAARVDRIDLMPYDQEIDVPEYSGTNPITGKLTKHYNGNTVQWFHYMRGKNPAYPEQILEANFKLVSRQLQKMRSAEGDPENWKSDGFSLGALSSIHKWQEMCPVYFEGLLQLTLGAPIHTSHGGLQHGRVRYFDAQAERPGLPTGVAALVEALEADSLTLSLVNIDLHGEKQVIIQAGTFGEHQFEEVTVLSQEDQVKEIVQADGKWFRVELLPGTGIRLSMKMRRYVNRPTYETPWGDPKDNVKLLRGREQG</sequence>
<proteinExistence type="predicted"/>
<gene>
    <name evidence="1" type="ORF">KCTCHS21_21150</name>
</gene>
<dbReference type="RefSeq" id="WP_130607440.1">
    <property type="nucleotide sequence ID" value="NZ_AP019400.1"/>
</dbReference>
<organism evidence="1 2">
    <name type="scientific">Cohnella abietis</name>
    <dbReference type="NCBI Taxonomy" id="2507935"/>
    <lineage>
        <taxon>Bacteria</taxon>
        <taxon>Bacillati</taxon>
        <taxon>Bacillota</taxon>
        <taxon>Bacilli</taxon>
        <taxon>Bacillales</taxon>
        <taxon>Paenibacillaceae</taxon>
        <taxon>Cohnella</taxon>
    </lineage>
</organism>